<dbReference type="Proteomes" id="UP000292702">
    <property type="component" value="Unassembled WGS sequence"/>
</dbReference>
<evidence type="ECO:0000313" key="3">
    <source>
        <dbReference type="EMBL" id="TCD68336.1"/>
    </source>
</evidence>
<gene>
    <name evidence="3" type="ORF">EIP91_010974</name>
</gene>
<feature type="domain" description="DUF7918" evidence="2">
    <location>
        <begin position="6"/>
        <end position="206"/>
    </location>
</feature>
<feature type="compositionally biased region" description="Basic and acidic residues" evidence="1">
    <location>
        <begin position="243"/>
        <end position="254"/>
    </location>
</feature>
<dbReference type="InterPro" id="IPR057678">
    <property type="entry name" value="DUF7918"/>
</dbReference>
<dbReference type="PANTHER" id="PTHR36223:SF1">
    <property type="entry name" value="TRANSCRIPTION ELONGATION FACTOR EAF N-TERMINAL DOMAIN-CONTAINING PROTEIN"/>
    <property type="match status" value="1"/>
</dbReference>
<sequence>MPRILGLGATIFVNGERAVEYEEREDGNTVTCYVASEANQKFWIRVENDSQELVGFAIYMDGKRVFKQLCKLGDHNTVKGVDVSPTTFRHFQFGDLRLTDDDDAANNWSAEKIGCIELLAFRLDPATRRVSGPRTIDMSNTVSHEAVHERDKKLGGHRVALGAVESRRPARDAVKVTRLDAPDCPYARIRFMYRPREVLRAQGIISAAVAESSSTSSRKRKAEEPHQYLPPPSSSSSASPRQDLIKTEATDERIGGPSTRASRNAPIKVVKAETDGVQAQIRTSFGDLEEIEAKLKASVTAGPVVIDLTRD</sequence>
<name>A0A4R0RLA4_9APHY</name>
<dbReference type="AlphaFoldDB" id="A0A4R0RLA4"/>
<dbReference type="OrthoDB" id="3364132at2759"/>
<dbReference type="Pfam" id="PF25534">
    <property type="entry name" value="DUF7918"/>
    <property type="match status" value="1"/>
</dbReference>
<keyword evidence="4" id="KW-1185">Reference proteome</keyword>
<protein>
    <recommendedName>
        <fullName evidence="2">DUF7918 domain-containing protein</fullName>
    </recommendedName>
</protein>
<dbReference type="STRING" id="92696.A0A4R0RLA4"/>
<feature type="region of interest" description="Disordered" evidence="1">
    <location>
        <begin position="209"/>
        <end position="268"/>
    </location>
</feature>
<proteinExistence type="predicted"/>
<evidence type="ECO:0000313" key="4">
    <source>
        <dbReference type="Proteomes" id="UP000292702"/>
    </source>
</evidence>
<reference evidence="3 4" key="1">
    <citation type="submission" date="2018-11" db="EMBL/GenBank/DDBJ databases">
        <title>Genome assembly of Steccherinum ochraceum LE-BIN_3174, the white-rot fungus of the Steccherinaceae family (The Residual Polyporoid clade, Polyporales, Basidiomycota).</title>
        <authorList>
            <person name="Fedorova T.V."/>
            <person name="Glazunova O.A."/>
            <person name="Landesman E.O."/>
            <person name="Moiseenko K.V."/>
            <person name="Psurtseva N.V."/>
            <person name="Savinova O.S."/>
            <person name="Shakhova N.V."/>
            <person name="Tyazhelova T.V."/>
            <person name="Vasina D.V."/>
        </authorList>
    </citation>
    <scope>NUCLEOTIDE SEQUENCE [LARGE SCALE GENOMIC DNA]</scope>
    <source>
        <strain evidence="3 4">LE-BIN_3174</strain>
    </source>
</reference>
<accession>A0A4R0RLA4</accession>
<comment type="caution">
    <text evidence="3">The sequence shown here is derived from an EMBL/GenBank/DDBJ whole genome shotgun (WGS) entry which is preliminary data.</text>
</comment>
<dbReference type="PANTHER" id="PTHR36223">
    <property type="entry name" value="BETA-LACTAMASE-TYPE TRANSPEPTIDASE FOLD DOMAIN CONTAINING PROTEIN"/>
    <property type="match status" value="1"/>
</dbReference>
<dbReference type="EMBL" id="RWJN01000069">
    <property type="protein sequence ID" value="TCD68336.1"/>
    <property type="molecule type" value="Genomic_DNA"/>
</dbReference>
<evidence type="ECO:0000256" key="1">
    <source>
        <dbReference type="SAM" id="MobiDB-lite"/>
    </source>
</evidence>
<evidence type="ECO:0000259" key="2">
    <source>
        <dbReference type="Pfam" id="PF25534"/>
    </source>
</evidence>
<organism evidence="3 4">
    <name type="scientific">Steccherinum ochraceum</name>
    <dbReference type="NCBI Taxonomy" id="92696"/>
    <lineage>
        <taxon>Eukaryota</taxon>
        <taxon>Fungi</taxon>
        <taxon>Dikarya</taxon>
        <taxon>Basidiomycota</taxon>
        <taxon>Agaricomycotina</taxon>
        <taxon>Agaricomycetes</taxon>
        <taxon>Polyporales</taxon>
        <taxon>Steccherinaceae</taxon>
        <taxon>Steccherinum</taxon>
    </lineage>
</organism>